<evidence type="ECO:0000313" key="12">
    <source>
        <dbReference type="Proteomes" id="UP001623330"/>
    </source>
</evidence>
<keyword evidence="4 10" id="KW-0812">Transmembrane</keyword>
<evidence type="ECO:0000256" key="6">
    <source>
        <dbReference type="ARBA" id="ARBA00022946"/>
    </source>
</evidence>
<gene>
    <name evidence="11" type="ORF">RNJ44_00447</name>
</gene>
<proteinExistence type="inferred from homology"/>
<evidence type="ECO:0000256" key="3">
    <source>
        <dbReference type="ARBA" id="ARBA00010514"/>
    </source>
</evidence>
<keyword evidence="8 10" id="KW-0496">Mitochondrion</keyword>
<evidence type="ECO:0000256" key="1">
    <source>
        <dbReference type="ARBA" id="ARBA00004434"/>
    </source>
</evidence>
<dbReference type="InterPro" id="IPR004202">
    <property type="entry name" value="COX7C/Cox8"/>
</dbReference>
<evidence type="ECO:0000256" key="8">
    <source>
        <dbReference type="ARBA" id="ARBA00023128"/>
    </source>
</evidence>
<evidence type="ECO:0000256" key="5">
    <source>
        <dbReference type="ARBA" id="ARBA00022792"/>
    </source>
</evidence>
<comment type="subcellular location">
    <subcellularLocation>
        <location evidence="1 10">Mitochondrion inner membrane</location>
        <topology evidence="1 10">Single-pass membrane protein</topology>
    </subcellularLocation>
</comment>
<dbReference type="EMBL" id="JBEVYD010000007">
    <property type="protein sequence ID" value="KAL3231412.1"/>
    <property type="molecule type" value="Genomic_DNA"/>
</dbReference>
<protein>
    <recommendedName>
        <fullName evidence="10">Cytochrome c oxidase subunit 8, mitochondrial</fullName>
    </recommendedName>
    <alternativeName>
        <fullName evidence="10">Cytochrome c oxidase polypeptide VIII</fullName>
    </alternativeName>
</protein>
<evidence type="ECO:0000256" key="9">
    <source>
        <dbReference type="ARBA" id="ARBA00023136"/>
    </source>
</evidence>
<evidence type="ECO:0000256" key="7">
    <source>
        <dbReference type="ARBA" id="ARBA00022989"/>
    </source>
</evidence>
<evidence type="ECO:0000256" key="2">
    <source>
        <dbReference type="ARBA" id="ARBA00004673"/>
    </source>
</evidence>
<keyword evidence="6 10" id="KW-0809">Transit peptide</keyword>
<sequence>MINQQLVRLSTRRAFSASSIARAHFKEGVYTNLPFKIHNRKIPYAIVHFGFFTVGFAVPFIACYVQMKKSGQI</sequence>
<feature type="transmembrane region" description="Helical" evidence="10">
    <location>
        <begin position="42"/>
        <end position="65"/>
    </location>
</feature>
<evidence type="ECO:0000256" key="4">
    <source>
        <dbReference type="ARBA" id="ARBA00022692"/>
    </source>
</evidence>
<dbReference type="CDD" id="cd00929">
    <property type="entry name" value="Cyt_c_Oxidase_VIIc"/>
    <property type="match status" value="1"/>
</dbReference>
<reference evidence="11 12" key="1">
    <citation type="submission" date="2024-05" db="EMBL/GenBank/DDBJ databases">
        <title>Long read based assembly of the Candida bracarensis genome reveals expanded adhesin content.</title>
        <authorList>
            <person name="Marcet-Houben M."/>
            <person name="Ksiezopolska E."/>
            <person name="Gabaldon T."/>
        </authorList>
    </citation>
    <scope>NUCLEOTIDE SEQUENCE [LARGE SCALE GENOMIC DNA]</scope>
    <source>
        <strain evidence="11 12">CBM6</strain>
    </source>
</reference>
<dbReference type="InterPro" id="IPR036636">
    <property type="entry name" value="COX7C/Cox8_sf"/>
</dbReference>
<comment type="pathway">
    <text evidence="2 10">Energy metabolism; oxidative phosphorylation.</text>
</comment>
<dbReference type="Gene3D" id="4.10.49.10">
    <property type="entry name" value="Cytochrome c oxidase subunit VIIc"/>
    <property type="match status" value="1"/>
</dbReference>
<keyword evidence="7 10" id="KW-1133">Transmembrane helix</keyword>
<evidence type="ECO:0000313" key="11">
    <source>
        <dbReference type="EMBL" id="KAL3231412.1"/>
    </source>
</evidence>
<name>A0ABR4NSL0_9SACH</name>
<dbReference type="PANTHER" id="PTHR13313:SF0">
    <property type="entry name" value="CYTOCHROME C OXIDASE SUBUNIT 7C, MITOCHONDRIAL"/>
    <property type="match status" value="1"/>
</dbReference>
<comment type="similarity">
    <text evidence="3 10">Belongs to the cytochrome c oxidase VIIc family.</text>
</comment>
<organism evidence="11 12">
    <name type="scientific">Nakaseomyces bracarensis</name>
    <dbReference type="NCBI Taxonomy" id="273131"/>
    <lineage>
        <taxon>Eukaryota</taxon>
        <taxon>Fungi</taxon>
        <taxon>Dikarya</taxon>
        <taxon>Ascomycota</taxon>
        <taxon>Saccharomycotina</taxon>
        <taxon>Saccharomycetes</taxon>
        <taxon>Saccharomycetales</taxon>
        <taxon>Saccharomycetaceae</taxon>
        <taxon>Nakaseomyces</taxon>
    </lineage>
</organism>
<keyword evidence="12" id="KW-1185">Reference proteome</keyword>
<dbReference type="Proteomes" id="UP001623330">
    <property type="component" value="Unassembled WGS sequence"/>
</dbReference>
<accession>A0ABR4NSL0</accession>
<dbReference type="Pfam" id="PF02935">
    <property type="entry name" value="COX7C"/>
    <property type="match status" value="1"/>
</dbReference>
<comment type="subunit">
    <text evidence="10">Component of the cytochrome c oxidase (complex IV, CIV), a multisubunit enzyme composed of a catalytic core of 3 subunits and several supernumerary subunits. The complex exists as a monomer or a dimer and forms supercomplexes (SCs) in the inner mitochondrial membrane with ubiquinol-cytochrome c oxidoreductase (cytochrome b-c1 complex, complex III, CIII).</text>
</comment>
<dbReference type="PANTHER" id="PTHR13313">
    <property type="entry name" value="CYTOCHROME C OXIDASE SUBUNIT VIIC"/>
    <property type="match status" value="1"/>
</dbReference>
<dbReference type="SUPFAM" id="SSF81427">
    <property type="entry name" value="Mitochondrial cytochrome c oxidase subunit VIIc (aka VIIIa)"/>
    <property type="match status" value="1"/>
</dbReference>
<comment type="caution">
    <text evidence="11">The sequence shown here is derived from an EMBL/GenBank/DDBJ whole genome shotgun (WGS) entry which is preliminary data.</text>
</comment>
<evidence type="ECO:0000256" key="10">
    <source>
        <dbReference type="RuleBase" id="RU368123"/>
    </source>
</evidence>
<keyword evidence="9 10" id="KW-0472">Membrane</keyword>
<keyword evidence="5 10" id="KW-0999">Mitochondrion inner membrane</keyword>
<comment type="function">
    <text evidence="10">Component of the cytochrome c oxidase, the last enzyme in the mitochondrial electron transport chain which drives oxidative phosphorylation. The respiratory chain contains 3 multisubunit complexes succinate dehydrogenase (complex II, CII), ubiquinol-cytochrome c oxidoreductase (cytochrome b-c1 complex, complex III, CIII) and cytochrome c oxidase (complex IV, CIV), that cooperate to transfer electrons derived from NADH and succinate to molecular oxygen, creating an electrochemical gradient over the inner membrane that drives transmembrane transport and the ATP synthase. Cytochrome c oxidase is the component of the respiratory chain that catalyzes the reduction of oxygen to water. Electrons originating from reduced cytochrome c in the intermembrane space (IMS) are transferred via the dinuclear copper A center (CU(A)) of subunit 2 and heme A of subunit 1 to the active site in subunit 1, a binuclear center (BNC) formed by heme A3 and copper B (CU(B)). The BNC reduces molecular oxygen to 2 water molecules using 4 electrons from cytochrome c in the IMS and 4 protons from the mitochondrial matrix.</text>
</comment>